<dbReference type="InterPro" id="IPR050765">
    <property type="entry name" value="Riboflavin_Biosynth_HTPR"/>
</dbReference>
<dbReference type="GO" id="GO:0008703">
    <property type="term" value="F:5-amino-6-(5-phosphoribosylamino)uracil reductase activity"/>
    <property type="evidence" value="ECO:0007669"/>
    <property type="project" value="InterPro"/>
</dbReference>
<dbReference type="SUPFAM" id="SSF53597">
    <property type="entry name" value="Dihydrofolate reductase-like"/>
    <property type="match status" value="1"/>
</dbReference>
<dbReference type="AlphaFoldDB" id="A0AAW7M3Z6"/>
<dbReference type="InterPro" id="IPR024072">
    <property type="entry name" value="DHFR-like_dom_sf"/>
</dbReference>
<dbReference type="InterPro" id="IPR002734">
    <property type="entry name" value="RibDG_C"/>
</dbReference>
<keyword evidence="3" id="KW-1185">Reference proteome</keyword>
<dbReference type="Proteomes" id="UP001172737">
    <property type="component" value="Unassembled WGS sequence"/>
</dbReference>
<dbReference type="PANTHER" id="PTHR38011">
    <property type="entry name" value="DIHYDROFOLATE REDUCTASE FAMILY PROTEIN (AFU_ORTHOLOGUE AFUA_8G06820)"/>
    <property type="match status" value="1"/>
</dbReference>
<dbReference type="Pfam" id="PF01872">
    <property type="entry name" value="RibD_C"/>
    <property type="match status" value="1"/>
</dbReference>
<comment type="caution">
    <text evidence="2">The sequence shown here is derived from an EMBL/GenBank/DDBJ whole genome shotgun (WGS) entry which is preliminary data.</text>
</comment>
<sequence length="185" mass="20589">MARLVYATICSLDGYVNDAQGEFDWAQPDEQLHDHFTDLARTIGTYLYGRRMHETMVVWEDLYGTPVLPPHLRTFAEAWVASDKVVYSGTLDEPGIPRARIEREFDAVDVRHLKDRADRDLGIGGPTLAAHALTAGLVDEIQLAVVPAIVGAGTRALPDGLRLDLELLEHRTFPQGSVLLRYAVR</sequence>
<protein>
    <submittedName>
        <fullName evidence="2">Dihydrofolate reductase family protein</fullName>
    </submittedName>
</protein>
<accession>A0AAW7M3Z6</accession>
<organism evidence="2 3">
    <name type="scientific">Demequina lignilytica</name>
    <dbReference type="NCBI Taxonomy" id="3051663"/>
    <lineage>
        <taxon>Bacteria</taxon>
        <taxon>Bacillati</taxon>
        <taxon>Actinomycetota</taxon>
        <taxon>Actinomycetes</taxon>
        <taxon>Micrococcales</taxon>
        <taxon>Demequinaceae</taxon>
        <taxon>Demequina</taxon>
    </lineage>
</organism>
<dbReference type="RefSeq" id="WP_301120773.1">
    <property type="nucleotide sequence ID" value="NZ_JAUHPX010000006.1"/>
</dbReference>
<evidence type="ECO:0000259" key="1">
    <source>
        <dbReference type="Pfam" id="PF01872"/>
    </source>
</evidence>
<evidence type="ECO:0000313" key="2">
    <source>
        <dbReference type="EMBL" id="MDN4488649.1"/>
    </source>
</evidence>
<dbReference type="PANTHER" id="PTHR38011:SF11">
    <property type="entry name" value="2,5-DIAMINO-6-RIBOSYLAMINO-4(3H)-PYRIMIDINONE 5'-PHOSPHATE REDUCTASE"/>
    <property type="match status" value="1"/>
</dbReference>
<proteinExistence type="predicted"/>
<name>A0AAW7M3Z6_9MICO</name>
<reference evidence="2" key="1">
    <citation type="submission" date="2023-06" db="EMBL/GenBank/DDBJ databases">
        <title>Sysu t00039.</title>
        <authorList>
            <person name="Gao L."/>
            <person name="Fang B.-Z."/>
            <person name="Li W.-J."/>
        </authorList>
    </citation>
    <scope>NUCLEOTIDE SEQUENCE</scope>
    <source>
        <strain evidence="2">SYSU T00039</strain>
    </source>
</reference>
<gene>
    <name evidence="2" type="ORF">QQX10_10765</name>
</gene>
<dbReference type="EMBL" id="JAUHPX010000006">
    <property type="protein sequence ID" value="MDN4488649.1"/>
    <property type="molecule type" value="Genomic_DNA"/>
</dbReference>
<dbReference type="GO" id="GO:0009231">
    <property type="term" value="P:riboflavin biosynthetic process"/>
    <property type="evidence" value="ECO:0007669"/>
    <property type="project" value="InterPro"/>
</dbReference>
<evidence type="ECO:0000313" key="3">
    <source>
        <dbReference type="Proteomes" id="UP001172737"/>
    </source>
</evidence>
<feature type="domain" description="Bacterial bifunctional deaminase-reductase C-terminal" evidence="1">
    <location>
        <begin position="4"/>
        <end position="178"/>
    </location>
</feature>
<dbReference type="Gene3D" id="3.40.430.10">
    <property type="entry name" value="Dihydrofolate Reductase, subunit A"/>
    <property type="match status" value="1"/>
</dbReference>